<dbReference type="VEuPathDB" id="FungiDB:EYZ11_011450"/>
<name>A0A4S3J2R2_9EURO</name>
<sequence>MLYFPAAASATLALGIFVHPDHEQASSDLSLLHETVRFLSTISSREPGTYVDYVLSLCSEFENAAKRILRQCRRQETGMQGVSMDNAHGEPVAPINVDATDPQREDIIDSTLDWQWSIPPFWNWQDLMASIPGSPLHMDWDVSLDI</sequence>
<evidence type="ECO:0000313" key="2">
    <source>
        <dbReference type="Proteomes" id="UP000308092"/>
    </source>
</evidence>
<keyword evidence="2" id="KW-1185">Reference proteome</keyword>
<organism evidence="1 2">
    <name type="scientific">Aspergillus tanneri</name>
    <dbReference type="NCBI Taxonomy" id="1220188"/>
    <lineage>
        <taxon>Eukaryota</taxon>
        <taxon>Fungi</taxon>
        <taxon>Dikarya</taxon>
        <taxon>Ascomycota</taxon>
        <taxon>Pezizomycotina</taxon>
        <taxon>Eurotiomycetes</taxon>
        <taxon>Eurotiomycetidae</taxon>
        <taxon>Eurotiales</taxon>
        <taxon>Aspergillaceae</taxon>
        <taxon>Aspergillus</taxon>
        <taxon>Aspergillus subgen. Circumdati</taxon>
    </lineage>
</organism>
<dbReference type="STRING" id="1220188.A0A4S3J2R2"/>
<protein>
    <submittedName>
        <fullName evidence="1">Uncharacterized protein</fullName>
    </submittedName>
</protein>
<evidence type="ECO:0000313" key="1">
    <source>
        <dbReference type="EMBL" id="THC89103.1"/>
    </source>
</evidence>
<gene>
    <name evidence="1" type="ORF">EYZ11_011450</name>
</gene>
<dbReference type="Proteomes" id="UP000308092">
    <property type="component" value="Unassembled WGS sequence"/>
</dbReference>
<proteinExistence type="predicted"/>
<accession>A0A4S3J2R2</accession>
<dbReference type="EMBL" id="SOSA01000709">
    <property type="protein sequence ID" value="THC89103.1"/>
    <property type="molecule type" value="Genomic_DNA"/>
</dbReference>
<reference evidence="1 2" key="1">
    <citation type="submission" date="2019-03" db="EMBL/GenBank/DDBJ databases">
        <title>The genome sequence of a newly discovered highly antifungal drug resistant Aspergillus species, Aspergillus tanneri NIH 1004.</title>
        <authorList>
            <person name="Mounaud S."/>
            <person name="Singh I."/>
            <person name="Joardar V."/>
            <person name="Pakala S."/>
            <person name="Pakala S."/>
            <person name="Venepally P."/>
            <person name="Hoover J."/>
            <person name="Nierman W."/>
            <person name="Chung J."/>
            <person name="Losada L."/>
        </authorList>
    </citation>
    <scope>NUCLEOTIDE SEQUENCE [LARGE SCALE GENOMIC DNA]</scope>
    <source>
        <strain evidence="1 2">NIH1004</strain>
    </source>
</reference>
<dbReference type="AlphaFoldDB" id="A0A4S3J2R2"/>
<comment type="caution">
    <text evidence="1">The sequence shown here is derived from an EMBL/GenBank/DDBJ whole genome shotgun (WGS) entry which is preliminary data.</text>
</comment>